<name>A0A3D9SVY3_9ACTN</name>
<gene>
    <name evidence="2" type="ORF">DFJ69_2191</name>
</gene>
<sequence length="119" mass="13625">MPRMRRHGYQHGDRPALFGVPGEGTDLSHPPEIRGYEIHYTLGERGTFIESFADEFTLMEWFGGMTRRGLFDPEGFEMPDEDGRNGYRILCLTDDGRVPISYLHPRMVRARIEATPPLG</sequence>
<evidence type="ECO:0000256" key="1">
    <source>
        <dbReference type="SAM" id="MobiDB-lite"/>
    </source>
</evidence>
<reference evidence="2 3" key="1">
    <citation type="submission" date="2018-08" db="EMBL/GenBank/DDBJ databases">
        <title>Sequencing the genomes of 1000 actinobacteria strains.</title>
        <authorList>
            <person name="Klenk H.-P."/>
        </authorList>
    </citation>
    <scope>NUCLEOTIDE SEQUENCE [LARGE SCALE GENOMIC DNA]</scope>
    <source>
        <strain evidence="2 3">DSM 43927</strain>
    </source>
</reference>
<protein>
    <submittedName>
        <fullName evidence="2">Uncharacterized protein</fullName>
    </submittedName>
</protein>
<accession>A0A3D9SVY3</accession>
<evidence type="ECO:0000313" key="2">
    <source>
        <dbReference type="EMBL" id="REE96744.1"/>
    </source>
</evidence>
<feature type="region of interest" description="Disordered" evidence="1">
    <location>
        <begin position="1"/>
        <end position="29"/>
    </location>
</feature>
<keyword evidence="3" id="KW-1185">Reference proteome</keyword>
<dbReference type="AlphaFoldDB" id="A0A3D9SVY3"/>
<dbReference type="EMBL" id="QTTT01000001">
    <property type="protein sequence ID" value="REE96744.1"/>
    <property type="molecule type" value="Genomic_DNA"/>
</dbReference>
<organism evidence="2 3">
    <name type="scientific">Thermomonospora umbrina</name>
    <dbReference type="NCBI Taxonomy" id="111806"/>
    <lineage>
        <taxon>Bacteria</taxon>
        <taxon>Bacillati</taxon>
        <taxon>Actinomycetota</taxon>
        <taxon>Actinomycetes</taxon>
        <taxon>Streptosporangiales</taxon>
        <taxon>Thermomonosporaceae</taxon>
        <taxon>Thermomonospora</taxon>
    </lineage>
</organism>
<proteinExistence type="predicted"/>
<comment type="caution">
    <text evidence="2">The sequence shown here is derived from an EMBL/GenBank/DDBJ whole genome shotgun (WGS) entry which is preliminary data.</text>
</comment>
<dbReference type="Proteomes" id="UP000256661">
    <property type="component" value="Unassembled WGS sequence"/>
</dbReference>
<evidence type="ECO:0000313" key="3">
    <source>
        <dbReference type="Proteomes" id="UP000256661"/>
    </source>
</evidence>